<keyword evidence="1" id="KW-0472">Membrane</keyword>
<evidence type="ECO:0000313" key="3">
    <source>
        <dbReference type="Proteomes" id="UP000194945"/>
    </source>
</evidence>
<organism evidence="2 3">
    <name type="scientific">Bacillus wiedmannii</name>
    <dbReference type="NCBI Taxonomy" id="1890302"/>
    <lineage>
        <taxon>Bacteria</taxon>
        <taxon>Bacillati</taxon>
        <taxon>Bacillota</taxon>
        <taxon>Bacilli</taxon>
        <taxon>Bacillales</taxon>
        <taxon>Bacillaceae</taxon>
        <taxon>Bacillus</taxon>
        <taxon>Bacillus cereus group</taxon>
    </lineage>
</organism>
<feature type="transmembrane region" description="Helical" evidence="1">
    <location>
        <begin position="12"/>
        <end position="31"/>
    </location>
</feature>
<name>A0A242Z330_9BACI</name>
<protein>
    <recommendedName>
        <fullName evidence="4">DUF3862 domain-containing protein</fullName>
    </recommendedName>
</protein>
<evidence type="ECO:0008006" key="4">
    <source>
        <dbReference type="Google" id="ProtNLM"/>
    </source>
</evidence>
<keyword evidence="1" id="KW-0812">Transmembrane</keyword>
<proteinExistence type="predicted"/>
<evidence type="ECO:0000313" key="2">
    <source>
        <dbReference type="EMBL" id="OTX86382.1"/>
    </source>
</evidence>
<dbReference type="PROSITE" id="PS51257">
    <property type="entry name" value="PROKAR_LIPOPROTEIN"/>
    <property type="match status" value="1"/>
</dbReference>
<sequence>MRTNRINQGGCYMVKHFGLGALFISIGLLAACSQEEEVTTKAPFEDYKPSQGYINEGEFEALEDDMTHEEVAQLIDGVGELYKKEGYIETIIYKGEGNIDFAMLRFEDGKLDMWNKHDKE</sequence>
<dbReference type="Proteomes" id="UP000194945">
    <property type="component" value="Unassembled WGS sequence"/>
</dbReference>
<accession>A0A242Z330</accession>
<gene>
    <name evidence="2" type="ORF">BK730_21100</name>
</gene>
<reference evidence="2 3" key="1">
    <citation type="submission" date="2016-10" db="EMBL/GenBank/DDBJ databases">
        <title>Comparative genomics of Bacillus thuringiensis reveals a path to pathogens against multiple invertebrate hosts.</title>
        <authorList>
            <person name="Zheng J."/>
            <person name="Gao Q."/>
            <person name="Liu H."/>
            <person name="Peng D."/>
            <person name="Ruan L."/>
            <person name="Sun M."/>
        </authorList>
    </citation>
    <scope>NUCLEOTIDE SEQUENCE [LARGE SCALE GENOMIC DNA]</scope>
    <source>
        <strain evidence="2">BGSC 4BK1</strain>
    </source>
</reference>
<evidence type="ECO:0000256" key="1">
    <source>
        <dbReference type="SAM" id="Phobius"/>
    </source>
</evidence>
<keyword evidence="1" id="KW-1133">Transmembrane helix</keyword>
<comment type="caution">
    <text evidence="2">The sequence shown here is derived from an EMBL/GenBank/DDBJ whole genome shotgun (WGS) entry which is preliminary data.</text>
</comment>
<dbReference type="EMBL" id="NFDE01000058">
    <property type="protein sequence ID" value="OTX86382.1"/>
    <property type="molecule type" value="Genomic_DNA"/>
</dbReference>
<dbReference type="AlphaFoldDB" id="A0A242Z330"/>